<feature type="transmembrane region" description="Helical" evidence="1">
    <location>
        <begin position="444"/>
        <end position="464"/>
    </location>
</feature>
<accession>A0A1U7LUI0</accession>
<evidence type="ECO:0000313" key="3">
    <source>
        <dbReference type="Proteomes" id="UP000186594"/>
    </source>
</evidence>
<dbReference type="EMBL" id="LXFE01000232">
    <property type="protein sequence ID" value="OLL26171.1"/>
    <property type="molecule type" value="Genomic_DNA"/>
</dbReference>
<comment type="caution">
    <text evidence="2">The sequence shown here is derived from an EMBL/GenBank/DDBJ whole genome shotgun (WGS) entry which is preliminary data.</text>
</comment>
<feature type="transmembrane region" description="Helical" evidence="1">
    <location>
        <begin position="97"/>
        <end position="118"/>
    </location>
</feature>
<dbReference type="AlphaFoldDB" id="A0A1U7LUI0"/>
<feature type="transmembrane region" description="Helical" evidence="1">
    <location>
        <begin position="23"/>
        <end position="44"/>
    </location>
</feature>
<keyword evidence="1" id="KW-0472">Membrane</keyword>
<gene>
    <name evidence="2" type="ORF">NEOLI_001203</name>
</gene>
<name>A0A1U7LUI0_NEOID</name>
<proteinExistence type="predicted"/>
<dbReference type="Proteomes" id="UP000186594">
    <property type="component" value="Unassembled WGS sequence"/>
</dbReference>
<reference evidence="2 3" key="1">
    <citation type="submission" date="2016-04" db="EMBL/GenBank/DDBJ databases">
        <title>Evolutionary innovation and constraint leading to complex multicellularity in the Ascomycota.</title>
        <authorList>
            <person name="Cisse O."/>
            <person name="Nguyen A."/>
            <person name="Hewitt D.A."/>
            <person name="Jedd G."/>
            <person name="Stajich J.E."/>
        </authorList>
    </citation>
    <scope>NUCLEOTIDE SEQUENCE [LARGE SCALE GENOMIC DNA]</scope>
    <source>
        <strain evidence="2 3">DAH-3</strain>
    </source>
</reference>
<organism evidence="2 3">
    <name type="scientific">Neolecta irregularis (strain DAH-3)</name>
    <dbReference type="NCBI Taxonomy" id="1198029"/>
    <lineage>
        <taxon>Eukaryota</taxon>
        <taxon>Fungi</taxon>
        <taxon>Dikarya</taxon>
        <taxon>Ascomycota</taxon>
        <taxon>Taphrinomycotina</taxon>
        <taxon>Neolectales</taxon>
        <taxon>Neolectaceae</taxon>
        <taxon>Neolecta</taxon>
    </lineage>
</organism>
<keyword evidence="1" id="KW-1133">Transmembrane helix</keyword>
<evidence type="ECO:0000256" key="1">
    <source>
        <dbReference type="SAM" id="Phobius"/>
    </source>
</evidence>
<evidence type="ECO:0000313" key="2">
    <source>
        <dbReference type="EMBL" id="OLL26171.1"/>
    </source>
</evidence>
<feature type="transmembrane region" description="Helical" evidence="1">
    <location>
        <begin position="56"/>
        <end position="77"/>
    </location>
</feature>
<sequence>MTPVEHLTVFMPDVTVSCQVSRYHIWMFGFLALISGLTIILIWLIKPQILNFAKRLLHFTLLIFISSVELNVLNGLIYNILPLAVVADAGGGVRDSLTLPSGVTTGLLSLAGAVAAWLQGGLQCEVQWLDFFFAYRTSSFSYPMFPDTGAGISITTCVPAFTKFVNYTDQAGYIGEANRYGYLARIDSCGHSCGVIMSIDMLGGHWQQLLRELFILPPLNLVDNQQRGEIVLSAQHMLCCMPIRDVIQRCQLPGHELWVKSNLSIAQYFRWLRIFATKEFVFEGGSLSPESEFARAWCGDRNNHRWTWADRLFFVDYGQDCFEWDLIENFDSQHSNTTSSKHSTQHELDIPSVSRTEIEECKRVTIEQVGVISAINERLEPRWNAIETITSGGIIMVMVQERVADSLMSDMGNTFFTVQDTQAIALRIRVMDEKPYIIERLYGYWSRLGIAAVEVILTAVMVAFTDPGMLISSYAARNILSPFIQGPSKRSEYLGWMFAEVSISSYSRLDDRNVSRRLFSLKKPVSPRRIWALGILALLSWVLSFVALAFRPKTAQLGFNTNSNIPNFSQRSIVFEVCFGISNPLRGAGD</sequence>
<protein>
    <submittedName>
        <fullName evidence="2">Uncharacterized protein</fullName>
    </submittedName>
</protein>
<keyword evidence="1" id="KW-0812">Transmembrane</keyword>
<feature type="transmembrane region" description="Helical" evidence="1">
    <location>
        <begin position="530"/>
        <end position="550"/>
    </location>
</feature>
<keyword evidence="3" id="KW-1185">Reference proteome</keyword>